<keyword evidence="7" id="KW-0408">Iron</keyword>
<dbReference type="GO" id="GO:0016705">
    <property type="term" value="F:oxidoreductase activity, acting on paired donors, with incorporation or reduction of molecular oxygen"/>
    <property type="evidence" value="ECO:0007669"/>
    <property type="project" value="UniProtKB-ARBA"/>
</dbReference>
<organism evidence="18 19">
    <name type="scientific">Abyssicoccus albus</name>
    <dbReference type="NCBI Taxonomy" id="1817405"/>
    <lineage>
        <taxon>Bacteria</taxon>
        <taxon>Bacillati</taxon>
        <taxon>Bacillota</taxon>
        <taxon>Bacilli</taxon>
        <taxon>Bacillales</taxon>
        <taxon>Abyssicoccaceae</taxon>
    </lineage>
</organism>
<evidence type="ECO:0000256" key="16">
    <source>
        <dbReference type="SAM" id="Phobius"/>
    </source>
</evidence>
<evidence type="ECO:0000256" key="10">
    <source>
        <dbReference type="ARBA" id="ARBA00034078"/>
    </source>
</evidence>
<dbReference type="GO" id="GO:0004497">
    <property type="term" value="F:monooxygenase activity"/>
    <property type="evidence" value="ECO:0007669"/>
    <property type="project" value="UniProtKB-ARBA"/>
</dbReference>
<dbReference type="InterPro" id="IPR005805">
    <property type="entry name" value="Rieske_Fe-S_prot_C"/>
</dbReference>
<evidence type="ECO:0000256" key="6">
    <source>
        <dbReference type="ARBA" id="ARBA00023002"/>
    </source>
</evidence>
<sequence length="166" mass="18346">MSQRVTRRQFLNYSLMGVGSFMAATMVLPMGRFAVDPLFQTGSDSKMIQTSAKVSELGETPTKVDFKYEQKDGWYSSEVTDFAWVYKKGDKIIALSPICKHLGCTVTWAGDESQPDQFFCPCHNGRYEKNGKNIAGTPPISPLDQFEVGEKGGMLTIGAKGENQLV</sequence>
<keyword evidence="4" id="KW-0479">Metal-binding</keyword>
<evidence type="ECO:0000313" key="18">
    <source>
        <dbReference type="EMBL" id="RPF58021.1"/>
    </source>
</evidence>
<dbReference type="AlphaFoldDB" id="A0A1Q1G1K4"/>
<dbReference type="STRING" id="1849491.BVH56_04110"/>
<keyword evidence="6" id="KW-0560">Oxidoreductase</keyword>
<keyword evidence="16" id="KW-0472">Membrane</keyword>
<dbReference type="GO" id="GO:0051537">
    <property type="term" value="F:2 iron, 2 sulfur cluster binding"/>
    <property type="evidence" value="ECO:0007669"/>
    <property type="project" value="UniProtKB-KW"/>
</dbReference>
<keyword evidence="16" id="KW-0812">Transmembrane</keyword>
<evidence type="ECO:0000259" key="17">
    <source>
        <dbReference type="PROSITE" id="PS51296"/>
    </source>
</evidence>
<dbReference type="Gene3D" id="2.102.10.10">
    <property type="entry name" value="Rieske [2Fe-2S] iron-sulphur domain"/>
    <property type="match status" value="1"/>
</dbReference>
<reference evidence="18 19" key="1">
    <citation type="submission" date="2018-11" db="EMBL/GenBank/DDBJ databases">
        <title>Genomic Encyclopedia of Type Strains, Phase IV (KMG-IV): sequencing the most valuable type-strain genomes for metagenomic binning, comparative biology and taxonomic classification.</title>
        <authorList>
            <person name="Goeker M."/>
        </authorList>
    </citation>
    <scope>NUCLEOTIDE SEQUENCE [LARGE SCALE GENOMIC DNA]</scope>
    <source>
        <strain evidence="18 19">DSM 29158</strain>
    </source>
</reference>
<evidence type="ECO:0000256" key="11">
    <source>
        <dbReference type="ARBA" id="ARBA00055683"/>
    </source>
</evidence>
<keyword evidence="9" id="KW-1015">Disulfide bond</keyword>
<dbReference type="InterPro" id="IPR006311">
    <property type="entry name" value="TAT_signal"/>
</dbReference>
<dbReference type="PANTHER" id="PTHR10134">
    <property type="entry name" value="CYTOCHROME B-C1 COMPLEX SUBUNIT RIESKE, MITOCHONDRIAL"/>
    <property type="match status" value="1"/>
</dbReference>
<dbReference type="Pfam" id="PF00355">
    <property type="entry name" value="Rieske"/>
    <property type="match status" value="1"/>
</dbReference>
<evidence type="ECO:0000256" key="5">
    <source>
        <dbReference type="ARBA" id="ARBA00022982"/>
    </source>
</evidence>
<dbReference type="FunFam" id="2.102.10.10:FF:000006">
    <property type="entry name" value="Menaquinol-cytochrome c reductase, iron-sulfur subunit"/>
    <property type="match status" value="1"/>
</dbReference>
<dbReference type="GO" id="GO:0046872">
    <property type="term" value="F:metal ion binding"/>
    <property type="evidence" value="ECO:0007669"/>
    <property type="project" value="UniProtKB-KW"/>
</dbReference>
<comment type="similarity">
    <text evidence="1">Belongs to the Rieske iron-sulfur protein family.</text>
</comment>
<comment type="cofactor">
    <cofactor evidence="10">
        <name>[2Fe-2S] cluster</name>
        <dbReference type="ChEBI" id="CHEBI:190135"/>
    </cofactor>
</comment>
<evidence type="ECO:0000256" key="12">
    <source>
        <dbReference type="ARBA" id="ARBA00064458"/>
    </source>
</evidence>
<keyword evidence="2" id="KW-0813">Transport</keyword>
<evidence type="ECO:0000256" key="9">
    <source>
        <dbReference type="ARBA" id="ARBA00023157"/>
    </source>
</evidence>
<comment type="caution">
    <text evidence="18">The sequence shown here is derived from an EMBL/GenBank/DDBJ whole genome shotgun (WGS) entry which is preliminary data.</text>
</comment>
<dbReference type="PROSITE" id="PS51296">
    <property type="entry name" value="RIESKE"/>
    <property type="match status" value="1"/>
</dbReference>
<evidence type="ECO:0000313" key="19">
    <source>
        <dbReference type="Proteomes" id="UP000277108"/>
    </source>
</evidence>
<dbReference type="SUPFAM" id="SSF50022">
    <property type="entry name" value="ISP domain"/>
    <property type="match status" value="1"/>
</dbReference>
<evidence type="ECO:0000256" key="1">
    <source>
        <dbReference type="ARBA" id="ARBA00010651"/>
    </source>
</evidence>
<dbReference type="PRINTS" id="PR00162">
    <property type="entry name" value="RIESKE"/>
</dbReference>
<comment type="function">
    <text evidence="11">Component of the menaquinol:cytochrome c reductase complex. The Rieske protein is a high potential 2Fe-2S protein.</text>
</comment>
<dbReference type="CDD" id="cd03467">
    <property type="entry name" value="Rieske"/>
    <property type="match status" value="1"/>
</dbReference>
<dbReference type="PROSITE" id="PS51318">
    <property type="entry name" value="TAT"/>
    <property type="match status" value="1"/>
</dbReference>
<dbReference type="InterPro" id="IPR014349">
    <property type="entry name" value="Rieske_Fe-S_prot"/>
</dbReference>
<dbReference type="EMBL" id="RKRK01000002">
    <property type="protein sequence ID" value="RPF58021.1"/>
    <property type="molecule type" value="Genomic_DNA"/>
</dbReference>
<feature type="transmembrane region" description="Helical" evidence="16">
    <location>
        <begin position="12"/>
        <end position="31"/>
    </location>
</feature>
<evidence type="ECO:0000256" key="3">
    <source>
        <dbReference type="ARBA" id="ARBA00022714"/>
    </source>
</evidence>
<evidence type="ECO:0000256" key="7">
    <source>
        <dbReference type="ARBA" id="ARBA00023004"/>
    </source>
</evidence>
<accession>A0A3N5CJS6</accession>
<keyword evidence="5" id="KW-0249">Electron transport</keyword>
<keyword evidence="8" id="KW-0411">Iron-sulfur</keyword>
<dbReference type="GO" id="GO:0016020">
    <property type="term" value="C:membrane"/>
    <property type="evidence" value="ECO:0007669"/>
    <property type="project" value="InterPro"/>
</dbReference>
<evidence type="ECO:0000256" key="4">
    <source>
        <dbReference type="ARBA" id="ARBA00022723"/>
    </source>
</evidence>
<evidence type="ECO:0000256" key="2">
    <source>
        <dbReference type="ARBA" id="ARBA00022448"/>
    </source>
</evidence>
<comment type="subunit">
    <text evidence="12">The main subunits of the menaquinol:cytochrome c complex are a Rieske-type iron-sulfur protein (QcrA), a cytochrome b (QcrB) and a cytochrome c (QcrC).</text>
</comment>
<evidence type="ECO:0000256" key="15">
    <source>
        <dbReference type="ARBA" id="ARBA00076330"/>
    </source>
</evidence>
<dbReference type="Proteomes" id="UP000277108">
    <property type="component" value="Unassembled WGS sequence"/>
</dbReference>
<name>A0A1Q1G1K4_9BACL</name>
<evidence type="ECO:0000256" key="14">
    <source>
        <dbReference type="ARBA" id="ARBA00075320"/>
    </source>
</evidence>
<evidence type="ECO:0000256" key="8">
    <source>
        <dbReference type="ARBA" id="ARBA00023014"/>
    </source>
</evidence>
<proteinExistence type="inferred from homology"/>
<keyword evidence="19" id="KW-1185">Reference proteome</keyword>
<keyword evidence="16" id="KW-1133">Transmembrane helix</keyword>
<gene>
    <name evidence="18" type="ORF">EDD62_0659</name>
</gene>
<protein>
    <recommendedName>
        <fullName evidence="13">Menaquinol:cytochrome c reductase iron-sulfur subunit</fullName>
    </recommendedName>
    <alternativeName>
        <fullName evidence="15">Cytochrome bc complex, iron-sulfur subunit</fullName>
    </alternativeName>
    <alternativeName>
        <fullName evidence="14">Rieske iron-sulfur protein QcrA</fullName>
    </alternativeName>
</protein>
<feature type="domain" description="Rieske" evidence="17">
    <location>
        <begin position="80"/>
        <end position="157"/>
    </location>
</feature>
<dbReference type="InterPro" id="IPR017941">
    <property type="entry name" value="Rieske_2Fe-2S"/>
</dbReference>
<evidence type="ECO:0000256" key="13">
    <source>
        <dbReference type="ARBA" id="ARBA00067741"/>
    </source>
</evidence>
<dbReference type="InterPro" id="IPR036922">
    <property type="entry name" value="Rieske_2Fe-2S_sf"/>
</dbReference>
<dbReference type="RefSeq" id="WP_077140238.1">
    <property type="nucleotide sequence ID" value="NZ_CBCSGK010000011.1"/>
</dbReference>
<keyword evidence="3" id="KW-0001">2Fe-2S</keyword>
<dbReference type="OrthoDB" id="9767869at2"/>
<accession>A0A1Q1G1K4</accession>